<keyword evidence="5" id="KW-0812">Transmembrane</keyword>
<dbReference type="InterPro" id="IPR020845">
    <property type="entry name" value="AMP-binding_CS"/>
</dbReference>
<dbReference type="Pfam" id="PF00501">
    <property type="entry name" value="AMP-binding"/>
    <property type="match status" value="1"/>
</dbReference>
<evidence type="ECO:0000313" key="7">
    <source>
        <dbReference type="EMBL" id="SHO46335.1"/>
    </source>
</evidence>
<keyword evidence="7" id="KW-0808">Transferase</keyword>
<dbReference type="InterPro" id="IPR040097">
    <property type="entry name" value="FAAL/FAAC"/>
</dbReference>
<evidence type="ECO:0000259" key="6">
    <source>
        <dbReference type="PROSITE" id="PS50075"/>
    </source>
</evidence>
<dbReference type="Gene3D" id="3.40.50.12780">
    <property type="entry name" value="N-terminal domain of ligase-like"/>
    <property type="match status" value="1"/>
</dbReference>
<keyword evidence="3" id="KW-0597">Phosphoprotein</keyword>
<dbReference type="EMBL" id="FRFE01000005">
    <property type="protein sequence ID" value="SHO46335.1"/>
    <property type="molecule type" value="Genomic_DNA"/>
</dbReference>
<evidence type="ECO:0000256" key="1">
    <source>
        <dbReference type="ARBA" id="ARBA00006432"/>
    </source>
</evidence>
<dbReference type="GO" id="GO:0031177">
    <property type="term" value="F:phosphopantetheine binding"/>
    <property type="evidence" value="ECO:0007669"/>
    <property type="project" value="InterPro"/>
</dbReference>
<dbReference type="SMART" id="SM00563">
    <property type="entry name" value="PlsC"/>
    <property type="match status" value="1"/>
</dbReference>
<dbReference type="InterPro" id="IPR020806">
    <property type="entry name" value="PKS_PP-bd"/>
</dbReference>
<dbReference type="InterPro" id="IPR009081">
    <property type="entry name" value="PP-bd_ACP"/>
</dbReference>
<dbReference type="GO" id="GO:0070566">
    <property type="term" value="F:adenylyltransferase activity"/>
    <property type="evidence" value="ECO:0007669"/>
    <property type="project" value="TreeGrafter"/>
</dbReference>
<keyword evidence="7" id="KW-0012">Acyltransferase</keyword>
<dbReference type="InterPro" id="IPR036736">
    <property type="entry name" value="ACP-like_sf"/>
</dbReference>
<name>A0A1M7Y2U4_9BACT</name>
<keyword evidence="8" id="KW-1185">Reference proteome</keyword>
<dbReference type="SUPFAM" id="SSF69593">
    <property type="entry name" value="Glycerol-3-phosphate (1)-acyltransferase"/>
    <property type="match status" value="1"/>
</dbReference>
<dbReference type="Gene3D" id="1.10.1200.10">
    <property type="entry name" value="ACP-like"/>
    <property type="match status" value="1"/>
</dbReference>
<dbReference type="Gene3D" id="3.30.300.30">
    <property type="match status" value="1"/>
</dbReference>
<dbReference type="InterPro" id="IPR002123">
    <property type="entry name" value="Plipid/glycerol_acylTrfase"/>
</dbReference>
<dbReference type="OrthoDB" id="9797708at2"/>
<dbReference type="PROSITE" id="PS50075">
    <property type="entry name" value="CARRIER"/>
    <property type="match status" value="1"/>
</dbReference>
<dbReference type="PANTHER" id="PTHR22754">
    <property type="entry name" value="DISCO-INTERACTING PROTEIN 2 DIP2 -RELATED"/>
    <property type="match status" value="1"/>
</dbReference>
<dbReference type="PANTHER" id="PTHR22754:SF32">
    <property type="entry name" value="DISCO-INTERACTING PROTEIN 2"/>
    <property type="match status" value="1"/>
</dbReference>
<reference evidence="7 8" key="1">
    <citation type="submission" date="2016-12" db="EMBL/GenBank/DDBJ databases">
        <authorList>
            <person name="Song W.-J."/>
            <person name="Kurnit D.M."/>
        </authorList>
    </citation>
    <scope>NUCLEOTIDE SEQUENCE [LARGE SCALE GENOMIC DNA]</scope>
    <source>
        <strain evidence="7 8">DSM 18488</strain>
    </source>
</reference>
<dbReference type="SMART" id="SM00823">
    <property type="entry name" value="PKS_PP"/>
    <property type="match status" value="1"/>
</dbReference>
<dbReference type="GO" id="GO:0005886">
    <property type="term" value="C:plasma membrane"/>
    <property type="evidence" value="ECO:0007669"/>
    <property type="project" value="TreeGrafter"/>
</dbReference>
<dbReference type="CDD" id="cd07989">
    <property type="entry name" value="LPLAT_AGPAT-like"/>
    <property type="match status" value="1"/>
</dbReference>
<keyword evidence="5" id="KW-1133">Transmembrane helix</keyword>
<comment type="similarity">
    <text evidence="1">Belongs to the ATP-dependent AMP-binding enzyme family.</text>
</comment>
<evidence type="ECO:0000256" key="5">
    <source>
        <dbReference type="SAM" id="Phobius"/>
    </source>
</evidence>
<keyword evidence="5" id="KW-0472">Membrane</keyword>
<gene>
    <name evidence="7" type="ORF">SAMN02745220_01432</name>
</gene>
<dbReference type="AlphaFoldDB" id="A0A1M7Y2U4"/>
<dbReference type="InterPro" id="IPR045851">
    <property type="entry name" value="AMP-bd_C_sf"/>
</dbReference>
<proteinExistence type="inferred from homology"/>
<keyword evidence="4" id="KW-0436">Ligase</keyword>
<dbReference type="FunFam" id="3.40.50.12780:FF:000013">
    <property type="entry name" value="Long-chain-fatty-acid--AMP ligase FadD32"/>
    <property type="match status" value="1"/>
</dbReference>
<evidence type="ECO:0000256" key="2">
    <source>
        <dbReference type="ARBA" id="ARBA00022450"/>
    </source>
</evidence>
<evidence type="ECO:0000313" key="8">
    <source>
        <dbReference type="Proteomes" id="UP000184603"/>
    </source>
</evidence>
<dbReference type="GO" id="GO:0071766">
    <property type="term" value="P:Actinobacterium-type cell wall biogenesis"/>
    <property type="evidence" value="ECO:0007669"/>
    <property type="project" value="UniProtKB-ARBA"/>
</dbReference>
<accession>A0A1M7Y2U4</accession>
<protein>
    <submittedName>
        <fullName evidence="7">1-acyl-sn-glycerol-3-phosphate acyltransferases</fullName>
    </submittedName>
</protein>
<dbReference type="CDD" id="cd05931">
    <property type="entry name" value="FAAL"/>
    <property type="match status" value="1"/>
</dbReference>
<evidence type="ECO:0000256" key="4">
    <source>
        <dbReference type="ARBA" id="ARBA00022598"/>
    </source>
</evidence>
<dbReference type="InterPro" id="IPR042099">
    <property type="entry name" value="ANL_N_sf"/>
</dbReference>
<organism evidence="7 8">
    <name type="scientific">Desulfopila aestuarii DSM 18488</name>
    <dbReference type="NCBI Taxonomy" id="1121416"/>
    <lineage>
        <taxon>Bacteria</taxon>
        <taxon>Pseudomonadati</taxon>
        <taxon>Thermodesulfobacteriota</taxon>
        <taxon>Desulfobulbia</taxon>
        <taxon>Desulfobulbales</taxon>
        <taxon>Desulfocapsaceae</taxon>
        <taxon>Desulfopila</taxon>
    </lineage>
</organism>
<dbReference type="RefSeq" id="WP_073612767.1">
    <property type="nucleotide sequence ID" value="NZ_FRFE01000005.1"/>
</dbReference>
<dbReference type="PROSITE" id="PS00455">
    <property type="entry name" value="AMP_BINDING"/>
    <property type="match status" value="1"/>
</dbReference>
<dbReference type="SUPFAM" id="SSF47336">
    <property type="entry name" value="ACP-like"/>
    <property type="match status" value="1"/>
</dbReference>
<keyword evidence="2" id="KW-0596">Phosphopantetheine</keyword>
<sequence>MATPSADRLLAIITRLATELHPDGTCIQDITLDSGLDRDLGLDSLARMELLTRLEKEYGVRLPEKVLVTAETPRDLLFHLGNAALVASESEEAENEVRQDESEIRRASGPVGAKTLVEILAHHVRQQPESEHIVLLEGGKEFRITYAMLHAEALKVANRLRDLQLEPGSTVAIMLPTSRDYFFSFFGVLYAGFIPVPLYPPARPTQIEEHVRRHRKIIANAAAPLLITMLEVKPVARLLMSQVVELKRIMTVDELYSDVPTAMPHFPKANDIAFLQYTSGSTGDPKGVVLTHANLMANIRAMGQVCRASAEDVFVSWLPLYHDMGLIGAWFGSLFYGCRLVVMSPLSFIARPERWLRAISRFGGTLSASPNFGYQLCISRLEDKDLAGIDLRSWRMAFNGAEPVIPETLRVFADRFEKFGLSPKALAPVYGLAESSVGLAFPEPGLGARIDTVERNTFGMSGKAVPSKATDGTPLEFVCCGRPLPGHQIRIVDSEGRELPERYEGRLQFKGPSSTSGYFKNADETRKLFVGEWLDSGDLAYIVAGEIYLTGRVKDIIIRAGRNIYPHELEEAVGNVPGVRKGCTAVFAAQNGQESAEKLVVLTESRQRGSEKLQEIRQKISEIAVDLLGTPPDEIIIGPPGTVLKTSSGKIRRSACRNLYISGHIGRTKPAVWMQMARMGLASVKPMLQRLAARLGALVYAGYCWFCLGLVGIVAWCGLQLLPTGQPCWNFAGTLVRWLCRLTGIGITIRGLENLPAEGNYLMVSNHMSYLDAILLTGVLPQRVGFVAKAELGRNPFLVRPLKKLGVFWVDRFDAEQGVADAGRIAQGLSQGARPFFFAEGTLQRMPGLLPFQMGAFVLACEQQVPVVPVVIHGTRNILRGGSWFPRRGWASFTILPSQKNDGRSWQAAIELRNRVRQLMLVQLDEPDLGGEYTSLLQMDIVRPEKNDGQHD</sequence>
<dbReference type="Proteomes" id="UP000184603">
    <property type="component" value="Unassembled WGS sequence"/>
</dbReference>
<dbReference type="GO" id="GO:0016874">
    <property type="term" value="F:ligase activity"/>
    <property type="evidence" value="ECO:0007669"/>
    <property type="project" value="UniProtKB-KW"/>
</dbReference>
<feature type="transmembrane region" description="Helical" evidence="5">
    <location>
        <begin position="695"/>
        <end position="716"/>
    </location>
</feature>
<dbReference type="STRING" id="1121416.SAMN02745220_01432"/>
<dbReference type="SUPFAM" id="SSF56801">
    <property type="entry name" value="Acetyl-CoA synthetase-like"/>
    <property type="match status" value="1"/>
</dbReference>
<dbReference type="GO" id="GO:0006633">
    <property type="term" value="P:fatty acid biosynthetic process"/>
    <property type="evidence" value="ECO:0007669"/>
    <property type="project" value="TreeGrafter"/>
</dbReference>
<dbReference type="Pfam" id="PF01553">
    <property type="entry name" value="Acyltransferase"/>
    <property type="match status" value="1"/>
</dbReference>
<evidence type="ECO:0000256" key="3">
    <source>
        <dbReference type="ARBA" id="ARBA00022553"/>
    </source>
</evidence>
<feature type="domain" description="Carrier" evidence="6">
    <location>
        <begin position="3"/>
        <end position="84"/>
    </location>
</feature>
<dbReference type="InterPro" id="IPR000873">
    <property type="entry name" value="AMP-dep_synth/lig_dom"/>
</dbReference>
<dbReference type="GO" id="GO:0016746">
    <property type="term" value="F:acyltransferase activity"/>
    <property type="evidence" value="ECO:0007669"/>
    <property type="project" value="UniProtKB-KW"/>
</dbReference>
<dbReference type="Pfam" id="PF00550">
    <property type="entry name" value="PP-binding"/>
    <property type="match status" value="1"/>
</dbReference>